<organism evidence="2 3">
    <name type="scientific">Cylindrobasidium torrendii FP15055 ss-10</name>
    <dbReference type="NCBI Taxonomy" id="1314674"/>
    <lineage>
        <taxon>Eukaryota</taxon>
        <taxon>Fungi</taxon>
        <taxon>Dikarya</taxon>
        <taxon>Basidiomycota</taxon>
        <taxon>Agaricomycotina</taxon>
        <taxon>Agaricomycetes</taxon>
        <taxon>Agaricomycetidae</taxon>
        <taxon>Agaricales</taxon>
        <taxon>Marasmiineae</taxon>
        <taxon>Physalacriaceae</taxon>
        <taxon>Cylindrobasidium</taxon>
    </lineage>
</organism>
<feature type="transmembrane region" description="Helical" evidence="1">
    <location>
        <begin position="86"/>
        <end position="109"/>
    </location>
</feature>
<keyword evidence="1" id="KW-1133">Transmembrane helix</keyword>
<evidence type="ECO:0000313" key="2">
    <source>
        <dbReference type="EMBL" id="KIY64900.1"/>
    </source>
</evidence>
<keyword evidence="1" id="KW-0472">Membrane</keyword>
<feature type="transmembrane region" description="Helical" evidence="1">
    <location>
        <begin position="36"/>
        <end position="58"/>
    </location>
</feature>
<evidence type="ECO:0000313" key="3">
    <source>
        <dbReference type="Proteomes" id="UP000054007"/>
    </source>
</evidence>
<dbReference type="AlphaFoldDB" id="A0A0D7B3W3"/>
<evidence type="ECO:0000256" key="1">
    <source>
        <dbReference type="SAM" id="Phobius"/>
    </source>
</evidence>
<dbReference type="OrthoDB" id="3596006at2759"/>
<protein>
    <submittedName>
        <fullName evidence="2">Uncharacterized protein</fullName>
    </submittedName>
</protein>
<dbReference type="Proteomes" id="UP000054007">
    <property type="component" value="Unassembled WGS sequence"/>
</dbReference>
<keyword evidence="1" id="KW-0812">Transmembrane</keyword>
<gene>
    <name evidence="2" type="ORF">CYLTODRAFT_412971</name>
</gene>
<reference evidence="2 3" key="1">
    <citation type="journal article" date="2015" name="Fungal Genet. Biol.">
        <title>Evolution of novel wood decay mechanisms in Agaricales revealed by the genome sequences of Fistulina hepatica and Cylindrobasidium torrendii.</title>
        <authorList>
            <person name="Floudas D."/>
            <person name="Held B.W."/>
            <person name="Riley R."/>
            <person name="Nagy L.G."/>
            <person name="Koehler G."/>
            <person name="Ransdell A.S."/>
            <person name="Younus H."/>
            <person name="Chow J."/>
            <person name="Chiniquy J."/>
            <person name="Lipzen A."/>
            <person name="Tritt A."/>
            <person name="Sun H."/>
            <person name="Haridas S."/>
            <person name="LaButti K."/>
            <person name="Ohm R.A."/>
            <person name="Kues U."/>
            <person name="Blanchette R.A."/>
            <person name="Grigoriev I.V."/>
            <person name="Minto R.E."/>
            <person name="Hibbett D.S."/>
        </authorList>
    </citation>
    <scope>NUCLEOTIDE SEQUENCE [LARGE SCALE GENOMIC DNA]</scope>
    <source>
        <strain evidence="2 3">FP15055 ss-10</strain>
    </source>
</reference>
<keyword evidence="3" id="KW-1185">Reference proteome</keyword>
<accession>A0A0D7B3W3</accession>
<dbReference type="EMBL" id="KN880613">
    <property type="protein sequence ID" value="KIY64900.1"/>
    <property type="molecule type" value="Genomic_DNA"/>
</dbReference>
<name>A0A0D7B3W3_9AGAR</name>
<sequence length="193" mass="21811">MPVVLGFELNEMRFSAFSFKSLMSTTPYYPWRRSRVIWYQIGMLIGLSAECTATYSLAKYQDLQDHIEGWFPGAHLYNNDIVDMSIVTIVFGVLTAFLFGADFFFLALFPKRLYPHWYDVFRCSFAVVICAGMFAAALGSTIVVAAHNAKLSGVSMDDVLKIYPHPTMNYVDWGVNIAWIVQSWIAWAGVSVS</sequence>
<feature type="transmembrane region" description="Helical" evidence="1">
    <location>
        <begin position="121"/>
        <end position="146"/>
    </location>
</feature>
<proteinExistence type="predicted"/>